<dbReference type="InParanoid" id="A0A2P6N4G5"/>
<dbReference type="HAMAP" id="MF_03181">
    <property type="entry name" value="PAN3"/>
    <property type="match status" value="1"/>
</dbReference>
<dbReference type="Pfam" id="PF25586">
    <property type="entry name" value="zf-CCCH_PAN3"/>
    <property type="match status" value="1"/>
</dbReference>
<comment type="subunit">
    <text evidence="7">Homodimer. Forms a heterotrimer with a catalytic subunit PAN2 to form the poly(A)-nuclease (PAN) deadenylation complex. Interacts (via PAM-2 motif) with poly(A)-binding protein (via PABC domain), conferring substrate specificity of the enzyme complex.</text>
</comment>
<dbReference type="PANTHER" id="PTHR12272">
    <property type="entry name" value="DEADENYLATION COMPLEX SUBUNIT PAN3"/>
    <property type="match status" value="1"/>
</dbReference>
<evidence type="ECO:0000256" key="7">
    <source>
        <dbReference type="HAMAP-Rule" id="MF_03181"/>
    </source>
</evidence>
<sequence>MWVDGRSRSNTDVNIEWISKEHGIARARCTTPYFSTTGNCFYGNQCNFQHSRVPEEQPPSSSTSAGRAAKAQITCRNIAIHGFCKFKDKEGGCEYNHDAPRIISESPTKKNTMEYSIPSLQPLTLSFDGGNADDTNNAYPRRAPFYGAHEPLNYNQPPPNPVVYTEAAYGKRKMHTFFMDQELRRALLSKGLIAHETLPTTGEISKNLPSTTLTYADSRKKDIPNTVGRYSSLFPLDEVKNQSHGSHSTSTMAFGYPTNVYKCISQADGKHYVIRKIEDGADGAGFRLANETPLRMGETWKQVIHPSVVRLHEIFISRDFGDSNAVFFAYQYFPASETLESRYISNNHSIFPVNDPLPESVIWSCILQIFSALKHIHSLGLAVRCITPSKILITQKNRFRLSGIAVHDVISFDTNKSLITYQAEDYVALGQLALFLATRSTSAALLPTNFSLSSDRGGVASAVHKILEGVGAMYSTELKNLIGNLLGKIPNMLAGTGGAYPVIEDMQQILCNKLWAEAESLYCQNDYLEGELYKETENGRLFRLLVRLGFINERPEHDMDPTWSETGDRYLLKLFRDYVFHQVYEDQSPVVDYAHVVECLNKLDVGADEKIVLTSRDEQSVLVVSYRDLKRCVMESFSELINKKGFNYAQPYHGYNR</sequence>
<dbReference type="Proteomes" id="UP000241769">
    <property type="component" value="Unassembled WGS sequence"/>
</dbReference>
<dbReference type="GO" id="GO:0000289">
    <property type="term" value="P:nuclear-transcribed mRNA poly(A) tail shortening"/>
    <property type="evidence" value="ECO:0007669"/>
    <property type="project" value="UniProtKB-UniRule"/>
</dbReference>
<dbReference type="OrthoDB" id="204958at2759"/>
<feature type="domain" description="Protein kinase" evidence="9">
    <location>
        <begin position="246"/>
        <end position="503"/>
    </location>
</feature>
<keyword evidence="12" id="KW-1185">Reference proteome</keyword>
<dbReference type="InterPro" id="IPR000571">
    <property type="entry name" value="Znf_CCCH"/>
</dbReference>
<keyword evidence="2 7" id="KW-0963">Cytoplasm</keyword>
<dbReference type="InterPro" id="IPR030844">
    <property type="entry name" value="PAN3"/>
</dbReference>
<proteinExistence type="inferred from homology"/>
<name>A0A2P6N4G5_9EUKA</name>
<dbReference type="InterPro" id="IPR011009">
    <property type="entry name" value="Kinase-like_dom_sf"/>
</dbReference>
<dbReference type="PROSITE" id="PS50011">
    <property type="entry name" value="PROTEIN_KINASE_DOM"/>
    <property type="match status" value="1"/>
</dbReference>
<feature type="binding site" evidence="7">
    <location>
        <position position="275"/>
    </location>
    <ligand>
        <name>ATP</name>
        <dbReference type="ChEBI" id="CHEBI:30616"/>
    </ligand>
</feature>
<dbReference type="Gene3D" id="1.10.287.3700">
    <property type="match status" value="1"/>
</dbReference>
<evidence type="ECO:0000256" key="4">
    <source>
        <dbReference type="ARBA" id="ARBA00022741"/>
    </source>
</evidence>
<gene>
    <name evidence="7" type="primary">PAN3</name>
    <name evidence="11" type="ORF">PROFUN_01018</name>
</gene>
<evidence type="ECO:0000259" key="9">
    <source>
        <dbReference type="PROSITE" id="PS50011"/>
    </source>
</evidence>
<dbReference type="AlphaFoldDB" id="A0A2P6N4G5"/>
<dbReference type="PANTHER" id="PTHR12272:SF11">
    <property type="entry name" value="PAN2-PAN3 DEADENYLATION COMPLEX SUBUNIT PAN3"/>
    <property type="match status" value="1"/>
</dbReference>
<comment type="subcellular location">
    <subcellularLocation>
        <location evidence="1 7">Cytoplasm</location>
    </subcellularLocation>
</comment>
<dbReference type="PROSITE" id="PS50103">
    <property type="entry name" value="ZF_C3H1"/>
    <property type="match status" value="1"/>
</dbReference>
<keyword evidence="6 7" id="KW-0175">Coiled coil</keyword>
<dbReference type="Pfam" id="PF18101">
    <property type="entry name" value="Pan3_CK"/>
    <property type="match status" value="1"/>
</dbReference>
<comment type="caution">
    <text evidence="11">The sequence shown here is derived from an EMBL/GenBank/DDBJ whole genome shotgun (WGS) entry which is preliminary data.</text>
</comment>
<dbReference type="STRING" id="1890364.A0A2P6N4G5"/>
<dbReference type="FunFam" id="1.10.287.3700:FF:000001">
    <property type="entry name" value="PAN2-PAN3 deadenylation complex subunit PAN3"/>
    <property type="match status" value="1"/>
</dbReference>
<keyword evidence="8" id="KW-0479">Metal-binding</keyword>
<accession>A0A2P6N4G5</accession>
<reference evidence="11 12" key="1">
    <citation type="journal article" date="2018" name="Genome Biol. Evol.">
        <title>Multiple Roots of Fruiting Body Formation in Amoebozoa.</title>
        <authorList>
            <person name="Hillmann F."/>
            <person name="Forbes G."/>
            <person name="Novohradska S."/>
            <person name="Ferling I."/>
            <person name="Riege K."/>
            <person name="Groth M."/>
            <person name="Westermann M."/>
            <person name="Marz M."/>
            <person name="Spaller T."/>
            <person name="Winckler T."/>
            <person name="Schaap P."/>
            <person name="Glockner G."/>
        </authorList>
    </citation>
    <scope>NUCLEOTIDE SEQUENCE [LARGE SCALE GENOMIC DNA]</scope>
    <source>
        <strain evidence="11 12">Jena</strain>
    </source>
</reference>
<feature type="domain" description="C3H1-type" evidence="10">
    <location>
        <begin position="23"/>
        <end position="53"/>
    </location>
</feature>
<dbReference type="Gene3D" id="6.10.250.3160">
    <property type="match status" value="1"/>
</dbReference>
<comment type="domain">
    <text evidence="7">The pseudokinase domain, the coiled-coil (CC), and C-terminal knob domain (CK) form a structural unit (PKC) that forms an extensive high-affinity interaction surface for PAN2.</text>
</comment>
<keyword evidence="5 7" id="KW-0067">ATP-binding</keyword>
<feature type="binding site" evidence="7">
    <location>
        <begin position="389"/>
        <end position="390"/>
    </location>
    <ligand>
        <name>ATP</name>
        <dbReference type="ChEBI" id="CHEBI:30616"/>
    </ligand>
</feature>
<evidence type="ECO:0000313" key="12">
    <source>
        <dbReference type="Proteomes" id="UP000241769"/>
    </source>
</evidence>
<dbReference type="GO" id="GO:0005524">
    <property type="term" value="F:ATP binding"/>
    <property type="evidence" value="ECO:0007669"/>
    <property type="project" value="UniProtKB-UniRule"/>
</dbReference>
<comment type="caution">
    <text evidence="7">Lacks conserved residue(s) required for the propagation of feature annotation.</text>
</comment>
<evidence type="ECO:0000256" key="5">
    <source>
        <dbReference type="ARBA" id="ARBA00022840"/>
    </source>
</evidence>
<comment type="function">
    <text evidence="7">Regulatory subunit of the poly(A)-nuclease (PAN) deadenylation complex, one of two cytoplasmic mRNA deadenylases involved in mRNA turnover. PAN specifically shortens poly(A) tails of RNA and the activity is stimulated by poly(A)-binding protein (PABP). PAN deadenylation is followed by rapid degradation of the shortened mRNA tails by the CCR4-NOT complex. Deadenylated mRNAs are then degraded by two alternative mechanisms, namely exosome-mediated 3'-5' exonucleolytic degradation, or deadenlyation-dependent mRNA decaping and subsequent 5'-3' exonucleolytic degradation by XRN1. PAN3 acts as a positive regulator for PAN activity, recruiting the catalytic subunit PAN2 to mRNA via its interaction with RNA and PABP.</text>
</comment>
<dbReference type="InterPro" id="IPR041332">
    <property type="entry name" value="Pan3_CK"/>
</dbReference>
<feature type="coiled-coil region" evidence="7">
    <location>
        <begin position="512"/>
        <end position="550"/>
    </location>
</feature>
<dbReference type="SMART" id="SM00220">
    <property type="entry name" value="S_TKc"/>
    <property type="match status" value="1"/>
</dbReference>
<comment type="domain">
    <text evidence="7">The N-terminal zinc finger binds to poly(A) RNA.</text>
</comment>
<dbReference type="GO" id="GO:0000932">
    <property type="term" value="C:P-body"/>
    <property type="evidence" value="ECO:0007669"/>
    <property type="project" value="TreeGrafter"/>
</dbReference>
<dbReference type="GO" id="GO:0008270">
    <property type="term" value="F:zinc ion binding"/>
    <property type="evidence" value="ECO:0007669"/>
    <property type="project" value="UniProtKB-KW"/>
</dbReference>
<dbReference type="GO" id="GO:0008143">
    <property type="term" value="F:poly(A) binding"/>
    <property type="evidence" value="ECO:0007669"/>
    <property type="project" value="TreeGrafter"/>
</dbReference>
<evidence type="ECO:0000259" key="10">
    <source>
        <dbReference type="PROSITE" id="PS50103"/>
    </source>
</evidence>
<dbReference type="GO" id="GO:0004672">
    <property type="term" value="F:protein kinase activity"/>
    <property type="evidence" value="ECO:0007669"/>
    <property type="project" value="InterPro"/>
</dbReference>
<evidence type="ECO:0000313" key="11">
    <source>
        <dbReference type="EMBL" id="PRP78845.1"/>
    </source>
</evidence>
<comment type="domain">
    <text evidence="7">Contains a pseudokinase domain. The protein kinase domain is predicted to be catalytically inactive because some of the residues important for catalytic activity are substituted and it lacks the equivalent of the binding site for a peptide substrate. However, it has retained an ATP-binding site and ATP-binding is required for mRNA degradation, stimulating the activity of the PAN2 nuclease in vitro. The nucleotide-binding site is juxtaposed to the RNase active site of PAN2 in the complex and may actually bind nucleosides of a poly(A) RNA rather than ATP, feeding the poly(A)-tail to the active site of the deadenylase and thus increasing the efficiency with which this distributive enzyme degrades oligo(A) RNAs.</text>
</comment>
<evidence type="ECO:0000256" key="2">
    <source>
        <dbReference type="ARBA" id="ARBA00022490"/>
    </source>
</evidence>
<dbReference type="FunCoup" id="A0A2P6N4G5">
    <property type="interactions" value="262"/>
</dbReference>
<keyword evidence="8" id="KW-0863">Zinc-finger</keyword>
<protein>
    <recommendedName>
        <fullName evidence="7">PAN2-PAN3 deadenylation complex subunit PAN3</fullName>
    </recommendedName>
    <alternativeName>
        <fullName evidence="7">PAB1P-dependent poly(A)-specific ribonuclease</fullName>
    </alternativeName>
    <alternativeName>
        <fullName evidence="7">Poly(A)-nuclease deadenylation complex subunit 3</fullName>
        <shortName evidence="7">PAN deadenylation complex subunit 3</shortName>
    </alternativeName>
</protein>
<keyword evidence="3 7" id="KW-0507">mRNA processing</keyword>
<dbReference type="InterPro" id="IPR000719">
    <property type="entry name" value="Prot_kinase_dom"/>
</dbReference>
<dbReference type="Gene3D" id="1.10.510.10">
    <property type="entry name" value="Transferase(Phosphotransferase) domain 1"/>
    <property type="match status" value="1"/>
</dbReference>
<dbReference type="GO" id="GO:0031251">
    <property type="term" value="C:PAN complex"/>
    <property type="evidence" value="ECO:0007669"/>
    <property type="project" value="UniProtKB-UniRule"/>
</dbReference>
<dbReference type="Gene3D" id="1.20.5.5160">
    <property type="match status" value="1"/>
</dbReference>
<dbReference type="Pfam" id="PF00069">
    <property type="entry name" value="Pkinase"/>
    <property type="match status" value="1"/>
</dbReference>
<evidence type="ECO:0000256" key="1">
    <source>
        <dbReference type="ARBA" id="ARBA00004496"/>
    </source>
</evidence>
<dbReference type="SUPFAM" id="SSF56112">
    <property type="entry name" value="Protein kinase-like (PK-like)"/>
    <property type="match status" value="1"/>
</dbReference>
<keyword evidence="8" id="KW-0862">Zinc</keyword>
<evidence type="ECO:0000256" key="8">
    <source>
        <dbReference type="PROSITE-ProRule" id="PRU00723"/>
    </source>
</evidence>
<feature type="zinc finger region" description="C3H1-type" evidence="8">
    <location>
        <begin position="23"/>
        <end position="53"/>
    </location>
</feature>
<evidence type="ECO:0000256" key="6">
    <source>
        <dbReference type="ARBA" id="ARBA00023054"/>
    </source>
</evidence>
<organism evidence="11 12">
    <name type="scientific">Planoprotostelium fungivorum</name>
    <dbReference type="NCBI Taxonomy" id="1890364"/>
    <lineage>
        <taxon>Eukaryota</taxon>
        <taxon>Amoebozoa</taxon>
        <taxon>Evosea</taxon>
        <taxon>Variosea</taxon>
        <taxon>Cavosteliida</taxon>
        <taxon>Cavosteliaceae</taxon>
        <taxon>Planoprotostelium</taxon>
    </lineage>
</organism>
<evidence type="ECO:0000256" key="3">
    <source>
        <dbReference type="ARBA" id="ARBA00022664"/>
    </source>
</evidence>
<dbReference type="GO" id="GO:0006397">
    <property type="term" value="P:mRNA processing"/>
    <property type="evidence" value="ECO:0007669"/>
    <property type="project" value="UniProtKB-KW"/>
</dbReference>
<dbReference type="EMBL" id="MDYQ01000207">
    <property type="protein sequence ID" value="PRP78845.1"/>
    <property type="molecule type" value="Genomic_DNA"/>
</dbReference>
<keyword evidence="4 7" id="KW-0547">Nucleotide-binding</keyword>
<comment type="similarity">
    <text evidence="7">Belongs to the protein kinase superfamily. PAN3 family.</text>
</comment>
<feature type="region of interest" description="Knob domain" evidence="7">
    <location>
        <begin position="551"/>
        <end position="657"/>
    </location>
</feature>